<feature type="transmembrane region" description="Helical" evidence="2">
    <location>
        <begin position="183"/>
        <end position="205"/>
    </location>
</feature>
<dbReference type="GeneID" id="94427612"/>
<feature type="region of interest" description="Disordered" evidence="1">
    <location>
        <begin position="40"/>
        <end position="167"/>
    </location>
</feature>
<feature type="compositionally biased region" description="Acidic residues" evidence="1">
    <location>
        <begin position="75"/>
        <end position="91"/>
    </location>
</feature>
<evidence type="ECO:0000256" key="1">
    <source>
        <dbReference type="SAM" id="MobiDB-lite"/>
    </source>
</evidence>
<dbReference type="RefSeq" id="XP_067923627.1">
    <property type="nucleotide sequence ID" value="XM_068064401.1"/>
</dbReference>
<feature type="compositionally biased region" description="Low complexity" evidence="1">
    <location>
        <begin position="529"/>
        <end position="544"/>
    </location>
</feature>
<keyword evidence="3" id="KW-0732">Signal</keyword>
<sequence>MKVLSVVLLMLGTTLRESPTEVFQSNKNAVQFAAALPVSASRDGGVRARPSLPEVNPAADAEEEDSNGFSAGSAPDDDDEEDWEIGDESDGPDGAQGGDGGTPPNLNEDERSTRQKPPDLGERPRQARARLGKRKGAGAKLQAPKVRLPRSWRTRGPSLAQTSREIRTPRHARKQLGGRAKDYLAKGFVALGFLIVFVMGCALLYRPRVSWGIEQVAVVWGPSEEQPKVIASWRRRAVALAAIALVVLLLYERDATRQWMPALHIPSGSTGSEILWTPTLPSNRLIILTALAGVAGLAAPLARFLRGGEKESSAEEASGKGEDDDDETRRQASRADGRVFAPGKKEAEESSFEESETLSQTTPGDQREDAWDGKIFVEREETGRRGEEYEKKHVAYWGDKGIKKDTSEGVESGLGKEFSSSVMDGSVSTLPAETGQDARLSIKKEAEDLMEQEDDLQSFSENREADGGSLREEEEGWDETGGESIGDEERESINSGRLSSIMPYGEDKEAKAASGKDMSSKDLDDIDRPASSSTSALSLPGTAAKPEKSTEGSNETRKETEKSAIATKKAEAARGRIEEMLDVLGNTTPEEFQASIDSLNQRVFEKPVSRIKEYIETYSKTTDKILKMFRYSRLLVIHQIVRLHALHDAVQEVVDGLSESAAHHQAQVDLVKQNFASWEADIYDIEAKIIAAAEVFVGTYARINRAGYNVGRNYLEAEVAALKTRIVVVKVNVMKILQSVSRLGVEVPASKAMQKEASGLDPELVEEECKDAAEAKAEKEYDALKMSVNVQDQEVLAGLPITLFFCRRRPCKGSGTFFSKRDLRCLRLPFALGSAASYWKADGGVLRGVL</sequence>
<reference evidence="4 5" key="1">
    <citation type="journal article" date="2017" name="Int. J. Parasitol.">
        <title>The genome of the protozoan parasite Cystoisospora suis and a reverse vaccinology approach to identify vaccine candidates.</title>
        <authorList>
            <person name="Palmieri N."/>
            <person name="Shrestha A."/>
            <person name="Ruttkowski B."/>
            <person name="Beck T."/>
            <person name="Vogl C."/>
            <person name="Tomley F."/>
            <person name="Blake D.P."/>
            <person name="Joachim A."/>
        </authorList>
    </citation>
    <scope>NUCLEOTIDE SEQUENCE [LARGE SCALE GENOMIC DNA]</scope>
    <source>
        <strain evidence="4 5">Wien I</strain>
    </source>
</reference>
<feature type="compositionally biased region" description="Basic and acidic residues" evidence="1">
    <location>
        <begin position="308"/>
        <end position="348"/>
    </location>
</feature>
<feature type="compositionally biased region" description="Acidic residues" evidence="1">
    <location>
        <begin position="472"/>
        <end position="490"/>
    </location>
</feature>
<dbReference type="AlphaFoldDB" id="A0A2C6L1C6"/>
<dbReference type="VEuPathDB" id="ToxoDB:CSUI_004208"/>
<name>A0A2C6L1C6_9APIC</name>
<protein>
    <recommendedName>
        <fullName evidence="6">Transmembrane protein</fullName>
    </recommendedName>
</protein>
<keyword evidence="2" id="KW-0472">Membrane</keyword>
<organism evidence="4 5">
    <name type="scientific">Cystoisospora suis</name>
    <dbReference type="NCBI Taxonomy" id="483139"/>
    <lineage>
        <taxon>Eukaryota</taxon>
        <taxon>Sar</taxon>
        <taxon>Alveolata</taxon>
        <taxon>Apicomplexa</taxon>
        <taxon>Conoidasida</taxon>
        <taxon>Coccidia</taxon>
        <taxon>Eucoccidiorida</taxon>
        <taxon>Eimeriorina</taxon>
        <taxon>Sarcocystidae</taxon>
        <taxon>Cystoisospora</taxon>
    </lineage>
</organism>
<dbReference type="Proteomes" id="UP000221165">
    <property type="component" value="Unassembled WGS sequence"/>
</dbReference>
<feature type="compositionally biased region" description="Polar residues" evidence="1">
    <location>
        <begin position="418"/>
        <end position="431"/>
    </location>
</feature>
<evidence type="ECO:0008006" key="6">
    <source>
        <dbReference type="Google" id="ProtNLM"/>
    </source>
</evidence>
<evidence type="ECO:0000313" key="4">
    <source>
        <dbReference type="EMBL" id="PHJ21948.1"/>
    </source>
</evidence>
<gene>
    <name evidence="4" type="ORF">CSUI_004208</name>
</gene>
<feature type="region of interest" description="Disordered" evidence="1">
    <location>
        <begin position="308"/>
        <end position="571"/>
    </location>
</feature>
<feature type="compositionally biased region" description="Basic and acidic residues" evidence="1">
    <location>
        <begin position="518"/>
        <end position="528"/>
    </location>
</feature>
<evidence type="ECO:0000256" key="3">
    <source>
        <dbReference type="SAM" id="SignalP"/>
    </source>
</evidence>
<feature type="compositionally biased region" description="Basic and acidic residues" evidence="1">
    <location>
        <begin position="365"/>
        <end position="393"/>
    </location>
</feature>
<feature type="compositionally biased region" description="Basic and acidic residues" evidence="1">
    <location>
        <begin position="545"/>
        <end position="571"/>
    </location>
</feature>
<comment type="caution">
    <text evidence="4">The sequence shown here is derived from an EMBL/GenBank/DDBJ whole genome shotgun (WGS) entry which is preliminary data.</text>
</comment>
<feature type="compositionally biased region" description="Basic and acidic residues" evidence="1">
    <location>
        <begin position="108"/>
        <end position="125"/>
    </location>
</feature>
<feature type="chain" id="PRO_5013174739" description="Transmembrane protein" evidence="3">
    <location>
        <begin position="17"/>
        <end position="850"/>
    </location>
</feature>
<accession>A0A2C6L1C6</accession>
<keyword evidence="2" id="KW-1133">Transmembrane helix</keyword>
<keyword evidence="5" id="KW-1185">Reference proteome</keyword>
<evidence type="ECO:0000313" key="5">
    <source>
        <dbReference type="Proteomes" id="UP000221165"/>
    </source>
</evidence>
<feature type="signal peptide" evidence="3">
    <location>
        <begin position="1"/>
        <end position="16"/>
    </location>
</feature>
<evidence type="ECO:0000256" key="2">
    <source>
        <dbReference type="SAM" id="Phobius"/>
    </source>
</evidence>
<feature type="compositionally biased region" description="Basic and acidic residues" evidence="1">
    <location>
        <begin position="461"/>
        <end position="471"/>
    </location>
</feature>
<proteinExistence type="predicted"/>
<dbReference type="EMBL" id="MIGC01001936">
    <property type="protein sequence ID" value="PHJ21948.1"/>
    <property type="molecule type" value="Genomic_DNA"/>
</dbReference>
<keyword evidence="2" id="KW-0812">Transmembrane</keyword>
<feature type="compositionally biased region" description="Basic residues" evidence="1">
    <location>
        <begin position="126"/>
        <end position="137"/>
    </location>
</feature>